<dbReference type="Proteomes" id="UP000051236">
    <property type="component" value="Unassembled WGS sequence"/>
</dbReference>
<dbReference type="CDD" id="cd04301">
    <property type="entry name" value="NAT_SF"/>
    <property type="match status" value="1"/>
</dbReference>
<dbReference type="InterPro" id="IPR016181">
    <property type="entry name" value="Acyl_CoA_acyltransferase"/>
</dbReference>
<dbReference type="PANTHER" id="PTHR43800">
    <property type="entry name" value="PEPTIDYL-LYSINE N-ACETYLTRANSFERASE YJAB"/>
    <property type="match status" value="1"/>
</dbReference>
<evidence type="ECO:0000313" key="4">
    <source>
        <dbReference type="EMBL" id="KRM36754.1"/>
    </source>
</evidence>
<feature type="domain" description="N-acetyltransferase" evidence="3">
    <location>
        <begin position="11"/>
        <end position="145"/>
    </location>
</feature>
<dbReference type="Gene3D" id="3.40.630.30">
    <property type="match status" value="1"/>
</dbReference>
<dbReference type="SUPFAM" id="SSF55729">
    <property type="entry name" value="Acyl-CoA N-acyltransferases (Nat)"/>
    <property type="match status" value="1"/>
</dbReference>
<dbReference type="PROSITE" id="PS51186">
    <property type="entry name" value="GNAT"/>
    <property type="match status" value="1"/>
</dbReference>
<dbReference type="PATRIC" id="fig|1423734.3.peg.2666"/>
<evidence type="ECO:0000259" key="3">
    <source>
        <dbReference type="PROSITE" id="PS51186"/>
    </source>
</evidence>
<evidence type="ECO:0000256" key="1">
    <source>
        <dbReference type="ARBA" id="ARBA00022679"/>
    </source>
</evidence>
<sequence length="148" mass="16313">MITHTDHITGPTLDTIAQIWLSSNLEAHSFIDPNYWQQNFATVKEQLATAELFISNDANDQITGFLGLSGDYIAGVFVAAKFRGEGIGHQLLTAAKASQTKLTLSVYAKNKKAVNFYSREGFGLTNQEIDEPTGELALQMTWTRSEAK</sequence>
<reference evidence="4 5" key="1">
    <citation type="journal article" date="2015" name="Genome Announc.">
        <title>Expanding the biotechnology potential of lactobacilli through comparative genomics of 213 strains and associated genera.</title>
        <authorList>
            <person name="Sun Z."/>
            <person name="Harris H.M."/>
            <person name="McCann A."/>
            <person name="Guo C."/>
            <person name="Argimon S."/>
            <person name="Zhang W."/>
            <person name="Yang X."/>
            <person name="Jeffery I.B."/>
            <person name="Cooney J.C."/>
            <person name="Kagawa T.F."/>
            <person name="Liu W."/>
            <person name="Song Y."/>
            <person name="Salvetti E."/>
            <person name="Wrobel A."/>
            <person name="Rasinkangas P."/>
            <person name="Parkhill J."/>
            <person name="Rea M.C."/>
            <person name="O'Sullivan O."/>
            <person name="Ritari J."/>
            <person name="Douillard F.P."/>
            <person name="Paul Ross R."/>
            <person name="Yang R."/>
            <person name="Briner A.E."/>
            <person name="Felis G.E."/>
            <person name="de Vos W.M."/>
            <person name="Barrangou R."/>
            <person name="Klaenhammer T.R."/>
            <person name="Caufield P.W."/>
            <person name="Cui Y."/>
            <person name="Zhang H."/>
            <person name="O'Toole P.W."/>
        </authorList>
    </citation>
    <scope>NUCLEOTIDE SEQUENCE [LARGE SCALE GENOMIC DNA]</scope>
    <source>
        <strain evidence="4 5">DSM 18527</strain>
    </source>
</reference>
<dbReference type="AlphaFoldDB" id="A0A0R1Y3E5"/>
<dbReference type="InterPro" id="IPR000182">
    <property type="entry name" value="GNAT_dom"/>
</dbReference>
<keyword evidence="1 4" id="KW-0808">Transferase</keyword>
<dbReference type="EMBL" id="AZGA01000002">
    <property type="protein sequence ID" value="KRM36754.1"/>
    <property type="molecule type" value="Genomic_DNA"/>
</dbReference>
<keyword evidence="5" id="KW-1185">Reference proteome</keyword>
<gene>
    <name evidence="4" type="ORF">FC83_GL002630</name>
</gene>
<dbReference type="Pfam" id="PF13673">
    <property type="entry name" value="Acetyltransf_10"/>
    <property type="match status" value="1"/>
</dbReference>
<proteinExistence type="predicted"/>
<protein>
    <submittedName>
        <fullName evidence="4">Acetyltransferase</fullName>
    </submittedName>
</protein>
<dbReference type="RefSeq" id="WP_057002307.1">
    <property type="nucleotide sequence ID" value="NZ_AZGA01000002.1"/>
</dbReference>
<dbReference type="PANTHER" id="PTHR43800:SF1">
    <property type="entry name" value="PEPTIDYL-LYSINE N-ACETYLTRANSFERASE YJAB"/>
    <property type="match status" value="1"/>
</dbReference>
<dbReference type="eggNOG" id="COG0456">
    <property type="taxonomic scope" value="Bacteria"/>
</dbReference>
<keyword evidence="2" id="KW-0012">Acyltransferase</keyword>
<evidence type="ECO:0000313" key="5">
    <source>
        <dbReference type="Proteomes" id="UP000051236"/>
    </source>
</evidence>
<dbReference type="STRING" id="1423734.FC83_GL002630"/>
<name>A0A0R1Y3E5_9LACO</name>
<organism evidence="4 5">
    <name type="scientific">Agrilactobacillus composti DSM 18527 = JCM 14202</name>
    <dbReference type="NCBI Taxonomy" id="1423734"/>
    <lineage>
        <taxon>Bacteria</taxon>
        <taxon>Bacillati</taxon>
        <taxon>Bacillota</taxon>
        <taxon>Bacilli</taxon>
        <taxon>Lactobacillales</taxon>
        <taxon>Lactobacillaceae</taxon>
        <taxon>Agrilactobacillus</taxon>
    </lineage>
</organism>
<accession>A0A0R1Y3E5</accession>
<evidence type="ECO:0000256" key="2">
    <source>
        <dbReference type="ARBA" id="ARBA00023315"/>
    </source>
</evidence>
<dbReference type="GO" id="GO:0016747">
    <property type="term" value="F:acyltransferase activity, transferring groups other than amino-acyl groups"/>
    <property type="evidence" value="ECO:0007669"/>
    <property type="project" value="InterPro"/>
</dbReference>
<comment type="caution">
    <text evidence="4">The sequence shown here is derived from an EMBL/GenBank/DDBJ whole genome shotgun (WGS) entry which is preliminary data.</text>
</comment>